<dbReference type="Pfam" id="PF04548">
    <property type="entry name" value="AIG1"/>
    <property type="match status" value="3"/>
</dbReference>
<dbReference type="PROSITE" id="PS51720">
    <property type="entry name" value="G_AIG1"/>
    <property type="match status" value="2"/>
</dbReference>
<proteinExistence type="predicted"/>
<dbReference type="PANTHER" id="PTHR10903:SF170">
    <property type="entry name" value="GTPASE IMAP FAMILY MEMBER 7"/>
    <property type="match status" value="1"/>
</dbReference>
<dbReference type="OrthoDB" id="8975608at2759"/>
<reference evidence="5" key="1">
    <citation type="submission" date="2025-08" db="UniProtKB">
        <authorList>
            <consortium name="RefSeq"/>
        </authorList>
    </citation>
    <scope>IDENTIFICATION</scope>
    <source>
        <tissue evidence="5">Muscle</tissue>
    </source>
</reference>
<feature type="domain" description="AIG1-type G" evidence="4">
    <location>
        <begin position="5"/>
        <end position="204"/>
    </location>
</feature>
<keyword evidence="1" id="KW-0547">Nucleotide-binding</keyword>
<dbReference type="GeneID" id="122146553"/>
<organism evidence="5">
    <name type="scientific">Cyprinus carpio</name>
    <name type="common">Common carp</name>
    <dbReference type="NCBI Taxonomy" id="7962"/>
    <lineage>
        <taxon>Eukaryota</taxon>
        <taxon>Metazoa</taxon>
        <taxon>Chordata</taxon>
        <taxon>Craniata</taxon>
        <taxon>Vertebrata</taxon>
        <taxon>Euteleostomi</taxon>
        <taxon>Actinopterygii</taxon>
        <taxon>Neopterygii</taxon>
        <taxon>Teleostei</taxon>
        <taxon>Ostariophysi</taxon>
        <taxon>Cypriniformes</taxon>
        <taxon>Cyprinidae</taxon>
        <taxon>Cyprininae</taxon>
        <taxon>Cyprinus</taxon>
    </lineage>
</organism>
<evidence type="ECO:0000256" key="2">
    <source>
        <dbReference type="ARBA" id="ARBA00023134"/>
    </source>
</evidence>
<dbReference type="PANTHER" id="PTHR10903">
    <property type="entry name" value="GTPASE, IMAP FAMILY MEMBER-RELATED"/>
    <property type="match status" value="1"/>
</dbReference>
<dbReference type="InterPro" id="IPR006703">
    <property type="entry name" value="G_AIG1"/>
</dbReference>
<gene>
    <name evidence="5" type="primary">LOC122146553</name>
</gene>
<accession>A0A9Q9YK57</accession>
<evidence type="ECO:0000256" key="3">
    <source>
        <dbReference type="SAM" id="Coils"/>
    </source>
</evidence>
<dbReference type="Proteomes" id="UP001155660">
    <property type="component" value="Chromosome A11"/>
</dbReference>
<dbReference type="GO" id="GO:0005525">
    <property type="term" value="F:GTP binding"/>
    <property type="evidence" value="ECO:0007669"/>
    <property type="project" value="UniProtKB-KW"/>
</dbReference>
<dbReference type="FunFam" id="3.40.50.300:FF:001809">
    <property type="entry name" value="Si:ch1073-365p7.2"/>
    <property type="match status" value="1"/>
</dbReference>
<keyword evidence="3" id="KW-0175">Coiled coil</keyword>
<dbReference type="RefSeq" id="XP_042621709.1">
    <property type="nucleotide sequence ID" value="XM_042765775.1"/>
</dbReference>
<evidence type="ECO:0000256" key="1">
    <source>
        <dbReference type="ARBA" id="ARBA00022741"/>
    </source>
</evidence>
<keyword evidence="2" id="KW-0342">GTP-binding</keyword>
<evidence type="ECO:0000313" key="5">
    <source>
        <dbReference type="RefSeq" id="XP_042621709.1"/>
    </source>
</evidence>
<feature type="coiled-coil region" evidence="3">
    <location>
        <begin position="136"/>
        <end position="163"/>
    </location>
</feature>
<feature type="domain" description="AIG1-type G" evidence="4">
    <location>
        <begin position="216"/>
        <end position="384"/>
    </location>
</feature>
<dbReference type="InterPro" id="IPR045058">
    <property type="entry name" value="GIMA/IAN/Toc"/>
</dbReference>
<dbReference type="AlphaFoldDB" id="A0A9Q9YK57"/>
<dbReference type="KEGG" id="ccar:122146553"/>
<sequence>MEELMNGLNLVLLGKQGDGKSATGDTILGRKAFKSKKTSESVTEDMVEESGTVSGLQVTIHDTPGFSDIKLKENDIQQKYESIFQKCESGPCAFLLVVKAARFTEEDRKTVEKIEKLLGQERLQKTWILFTRGDQLEDENLTINELINENEHLKKLLQKYDQRYHVFNNKKKGHSGQVTLLLAKILKTCLKKTEKGDGNLEQPPPNGCKLMSKNANESIRMVLLGETGAGKSAAGNTILGQKVFKSAVTNKCLKKRTTVAGRIASVVDTPDSAFLIAFPANMRFTEREGQILQMVQILFGEDALKYSVIVFTHGDQLEGGSIEKLIERNCALRHLVQQCGDRYHVLNNKNSEDREQVNHLLLMIDRMIEQNGGYYTNEMFKDSQQGEEQLTQRRRRKITRQRNSGYSFLSGDGHNIDLSVVVVSVATGVGLGAVCGAPAIGAAFSGAGSGAGSEAGSGAGSNSICGIIVGAVGGGVGGIAGGVVVGGAVGGISGGVVGGAVGGIAGGVFGGAVGGGVGGIAGGVVALATALHL</sequence>
<protein>
    <submittedName>
        <fullName evidence="5">GTPase IMAP family member 8-like</fullName>
    </submittedName>
</protein>
<evidence type="ECO:0000259" key="4">
    <source>
        <dbReference type="PROSITE" id="PS51720"/>
    </source>
</evidence>
<name>A0A9Q9YK57_CYPCA</name>